<dbReference type="Pfam" id="PF01636">
    <property type="entry name" value="APH"/>
    <property type="match status" value="1"/>
</dbReference>
<dbReference type="RefSeq" id="XP_040626274.1">
    <property type="nucleotide sequence ID" value="XM_040777351.1"/>
</dbReference>
<proteinExistence type="predicted"/>
<dbReference type="InterPro" id="IPR051678">
    <property type="entry name" value="AGP_Transferase"/>
</dbReference>
<sequence>MWSTIGYAFSYVQQQLQFFYYGDDRPVVLEEGRNIWPPHLYLHDIALALNDRLPDEENRSRKVAFLDYGASHVVVVVETALGKTYVVRITSAVFDEFQQRHRFWPEQKEKSEVASMIALLKWTDLPVPRVYAFDDGKDNRIGAAWTLQEYVTGRPLIQIASQLSPEATRDAFKQIANYMLQLFEVQVPLIGSLEINGSLNGIRNLSESDLDIRVGRMVTLKGLRNPHLIDPPKDFGPFDDIREWLKSVAQGSMNYPRLEEEPIDQTYIDRVKQIIDEIPESVLNGPLGVNGFYCRDMWSLHNILALVEDGKVVKLHFVDFEGMQCLPAFVRAQAPFIPDIPDDWLKVLHDFLLEHPGFRHAHEEGLKYRHLLNLAERAWLPDPGDQRIKDFLEGAFGDQAPLSG</sequence>
<dbReference type="STRING" id="1858805.M5G0L9"/>
<feature type="domain" description="Aminoglycoside phosphotransferase" evidence="1">
    <location>
        <begin position="67"/>
        <end position="186"/>
    </location>
</feature>
<dbReference type="GeneID" id="63692413"/>
<dbReference type="HOGENOM" id="CLU_662258_0_0_1"/>
<dbReference type="SUPFAM" id="SSF56112">
    <property type="entry name" value="Protein kinase-like (PK-like)"/>
    <property type="match status" value="1"/>
</dbReference>
<keyword evidence="3" id="KW-1185">Reference proteome</keyword>
<dbReference type="EMBL" id="JH795870">
    <property type="protein sequence ID" value="EJT99376.1"/>
    <property type="molecule type" value="Genomic_DNA"/>
</dbReference>
<dbReference type="AlphaFoldDB" id="M5G0L9"/>
<accession>M5G0L9</accession>
<name>M5G0L9_DACPD</name>
<dbReference type="InterPro" id="IPR011009">
    <property type="entry name" value="Kinase-like_dom_sf"/>
</dbReference>
<reference evidence="2 3" key="1">
    <citation type="journal article" date="2012" name="Science">
        <title>The Paleozoic origin of enzymatic lignin decomposition reconstructed from 31 fungal genomes.</title>
        <authorList>
            <person name="Floudas D."/>
            <person name="Binder M."/>
            <person name="Riley R."/>
            <person name="Barry K."/>
            <person name="Blanchette R.A."/>
            <person name="Henrissat B."/>
            <person name="Martinez A.T."/>
            <person name="Otillar R."/>
            <person name="Spatafora J.W."/>
            <person name="Yadav J.S."/>
            <person name="Aerts A."/>
            <person name="Benoit I."/>
            <person name="Boyd A."/>
            <person name="Carlson A."/>
            <person name="Copeland A."/>
            <person name="Coutinho P.M."/>
            <person name="de Vries R.P."/>
            <person name="Ferreira P."/>
            <person name="Findley K."/>
            <person name="Foster B."/>
            <person name="Gaskell J."/>
            <person name="Glotzer D."/>
            <person name="Gorecki P."/>
            <person name="Heitman J."/>
            <person name="Hesse C."/>
            <person name="Hori C."/>
            <person name="Igarashi K."/>
            <person name="Jurgens J.A."/>
            <person name="Kallen N."/>
            <person name="Kersten P."/>
            <person name="Kohler A."/>
            <person name="Kuees U."/>
            <person name="Kumar T.K.A."/>
            <person name="Kuo A."/>
            <person name="LaButti K."/>
            <person name="Larrondo L.F."/>
            <person name="Lindquist E."/>
            <person name="Ling A."/>
            <person name="Lombard V."/>
            <person name="Lucas S."/>
            <person name="Lundell T."/>
            <person name="Martin R."/>
            <person name="McLaughlin D.J."/>
            <person name="Morgenstern I."/>
            <person name="Morin E."/>
            <person name="Murat C."/>
            <person name="Nagy L.G."/>
            <person name="Nolan M."/>
            <person name="Ohm R.A."/>
            <person name="Patyshakuliyeva A."/>
            <person name="Rokas A."/>
            <person name="Ruiz-Duenas F.J."/>
            <person name="Sabat G."/>
            <person name="Salamov A."/>
            <person name="Samejima M."/>
            <person name="Schmutz J."/>
            <person name="Slot J.C."/>
            <person name="St John F."/>
            <person name="Stenlid J."/>
            <person name="Sun H."/>
            <person name="Sun S."/>
            <person name="Syed K."/>
            <person name="Tsang A."/>
            <person name="Wiebenga A."/>
            <person name="Young D."/>
            <person name="Pisabarro A."/>
            <person name="Eastwood D.C."/>
            <person name="Martin F."/>
            <person name="Cullen D."/>
            <person name="Grigoriev I.V."/>
            <person name="Hibbett D.S."/>
        </authorList>
    </citation>
    <scope>NUCLEOTIDE SEQUENCE [LARGE SCALE GENOMIC DNA]</scope>
    <source>
        <strain evidence="2 3">DJM-731 SS1</strain>
    </source>
</reference>
<evidence type="ECO:0000313" key="3">
    <source>
        <dbReference type="Proteomes" id="UP000030653"/>
    </source>
</evidence>
<organism evidence="2 3">
    <name type="scientific">Dacryopinax primogenitus (strain DJM 731)</name>
    <name type="common">Brown rot fungus</name>
    <dbReference type="NCBI Taxonomy" id="1858805"/>
    <lineage>
        <taxon>Eukaryota</taxon>
        <taxon>Fungi</taxon>
        <taxon>Dikarya</taxon>
        <taxon>Basidiomycota</taxon>
        <taxon>Agaricomycotina</taxon>
        <taxon>Dacrymycetes</taxon>
        <taxon>Dacrymycetales</taxon>
        <taxon>Dacrymycetaceae</taxon>
        <taxon>Dacryopinax</taxon>
    </lineage>
</organism>
<evidence type="ECO:0000259" key="1">
    <source>
        <dbReference type="Pfam" id="PF01636"/>
    </source>
</evidence>
<evidence type="ECO:0000313" key="2">
    <source>
        <dbReference type="EMBL" id="EJT99376.1"/>
    </source>
</evidence>
<dbReference type="PANTHER" id="PTHR21310">
    <property type="entry name" value="AMINOGLYCOSIDE PHOSPHOTRANSFERASE-RELATED-RELATED"/>
    <property type="match status" value="1"/>
</dbReference>
<dbReference type="Proteomes" id="UP000030653">
    <property type="component" value="Unassembled WGS sequence"/>
</dbReference>
<gene>
    <name evidence="2" type="ORF">DACRYDRAFT_96159</name>
</gene>
<dbReference type="PANTHER" id="PTHR21310:SF13">
    <property type="entry name" value="AMINOGLYCOSIDE PHOSPHOTRANSFERASE DOMAIN-CONTAINING PROTEIN"/>
    <property type="match status" value="1"/>
</dbReference>
<dbReference type="OrthoDB" id="10003767at2759"/>
<dbReference type="InterPro" id="IPR002575">
    <property type="entry name" value="Aminoglycoside_PTrfase"/>
</dbReference>
<protein>
    <recommendedName>
        <fullName evidence="1">Aminoglycoside phosphotransferase domain-containing protein</fullName>
    </recommendedName>
</protein>